<feature type="region of interest" description="Disordered" evidence="1">
    <location>
        <begin position="41"/>
        <end position="66"/>
    </location>
</feature>
<protein>
    <submittedName>
        <fullName evidence="2">Uncharacterized protein</fullName>
    </submittedName>
</protein>
<proteinExistence type="predicted"/>
<gene>
    <name evidence="2" type="ORF">RMCFA_1280</name>
</gene>
<dbReference type="Proteomes" id="UP000069705">
    <property type="component" value="Unassembled WGS sequence"/>
</dbReference>
<reference evidence="3" key="2">
    <citation type="submission" date="2016-02" db="EMBL/GenBank/DDBJ databases">
        <title>Draft genome sequence of five rapidly growing Mycobacterium species.</title>
        <authorList>
            <person name="Katahira K."/>
            <person name="Gotou Y."/>
            <person name="Iida K."/>
            <person name="Ogura Y."/>
            <person name="Hayashi T."/>
        </authorList>
    </citation>
    <scope>NUCLEOTIDE SEQUENCE [LARGE SCALE GENOMIC DNA]</scope>
    <source>
        <strain evidence="3">JCM6368</strain>
    </source>
</reference>
<reference evidence="2 3" key="1">
    <citation type="journal article" date="2016" name="Genome Announc.">
        <title>Draft Genome Sequences of Five Rapidly Growing Mycobacterium Species, M. thermoresistibile, M. fortuitum subsp. acetamidolyticum, M. canariasense, M. brisbanense, and M. novocastrense.</title>
        <authorList>
            <person name="Katahira K."/>
            <person name="Ogura Y."/>
            <person name="Gotoh Y."/>
            <person name="Hayashi T."/>
        </authorList>
    </citation>
    <scope>NUCLEOTIDE SEQUENCE [LARGE SCALE GENOMIC DNA]</scope>
    <source>
        <strain evidence="2 3">JCM6368</strain>
    </source>
</reference>
<evidence type="ECO:0000313" key="2">
    <source>
        <dbReference type="EMBL" id="GAT01166.1"/>
    </source>
</evidence>
<sequence length="91" mass="10119">MAGAEAAEGRLQTEARDVPKLESFSLTGIWSQLKRPLEDDMARESAERRAAEYEDRTQRARADADQHHVEDLTGRLAAFGDVECGNVAAFR</sequence>
<dbReference type="RefSeq" id="WP_061262768.1">
    <property type="nucleotide sequence ID" value="NZ_BCSZ01000011.1"/>
</dbReference>
<evidence type="ECO:0000256" key="1">
    <source>
        <dbReference type="SAM" id="MobiDB-lite"/>
    </source>
</evidence>
<accession>A0A117IDI7</accession>
<organism evidence="2 3">
    <name type="scientific">Mycolicibacterium fortuitum subsp. acetamidolyticum</name>
    <dbReference type="NCBI Taxonomy" id="144550"/>
    <lineage>
        <taxon>Bacteria</taxon>
        <taxon>Bacillati</taxon>
        <taxon>Actinomycetota</taxon>
        <taxon>Actinomycetes</taxon>
        <taxon>Mycobacteriales</taxon>
        <taxon>Mycobacteriaceae</taxon>
        <taxon>Mycolicibacterium</taxon>
    </lineage>
</organism>
<dbReference type="AlphaFoldDB" id="A0A117IDI7"/>
<dbReference type="EMBL" id="BCSZ01000011">
    <property type="protein sequence ID" value="GAT01166.1"/>
    <property type="molecule type" value="Genomic_DNA"/>
</dbReference>
<name>A0A117IDI7_MYCFO</name>
<comment type="caution">
    <text evidence="2">The sequence shown here is derived from an EMBL/GenBank/DDBJ whole genome shotgun (WGS) entry which is preliminary data.</text>
</comment>
<evidence type="ECO:0000313" key="3">
    <source>
        <dbReference type="Proteomes" id="UP000069705"/>
    </source>
</evidence>